<keyword evidence="2" id="KW-1185">Reference proteome</keyword>
<accession>A0A9P4YZD6</accession>
<evidence type="ECO:0000313" key="1">
    <source>
        <dbReference type="EMBL" id="KAF4124855.1"/>
    </source>
</evidence>
<protein>
    <submittedName>
        <fullName evidence="1">Uncharacterized protein</fullName>
    </submittedName>
</protein>
<dbReference type="RefSeq" id="XP_035323507.1">
    <property type="nucleotide sequence ID" value="XM_035465670.1"/>
</dbReference>
<gene>
    <name evidence="1" type="ORF">GMORB2_3694</name>
</gene>
<dbReference type="Proteomes" id="UP000749293">
    <property type="component" value="Unassembled WGS sequence"/>
</dbReference>
<dbReference type="AlphaFoldDB" id="A0A9P4YZD6"/>
<evidence type="ECO:0000313" key="2">
    <source>
        <dbReference type="Proteomes" id="UP000749293"/>
    </source>
</evidence>
<comment type="caution">
    <text evidence="1">The sequence shown here is derived from an EMBL/GenBank/DDBJ whole genome shotgun (WGS) entry which is preliminary data.</text>
</comment>
<sequence>MSSMPPNSVDEILLVDAHILRSCQEGARIGVHGKQLLAVENILGMIECRSASSGFVYTFKRTLLKFLSYNSRAQFIDSGVLLNALQCQVILDQSFCPHSQLIYFDRPTGFSFGTDELRRLICTDGRLSVYLFYQKFVRWSGYDAAWMIGFTSYNFNPDTVCAGAANGMICIEKSVVPPTQGGYTH</sequence>
<proteinExistence type="predicted"/>
<name>A0A9P4YZD6_9HYPO</name>
<organism evidence="1 2">
    <name type="scientific">Geosmithia morbida</name>
    <dbReference type="NCBI Taxonomy" id="1094350"/>
    <lineage>
        <taxon>Eukaryota</taxon>
        <taxon>Fungi</taxon>
        <taxon>Dikarya</taxon>
        <taxon>Ascomycota</taxon>
        <taxon>Pezizomycotina</taxon>
        <taxon>Sordariomycetes</taxon>
        <taxon>Hypocreomycetidae</taxon>
        <taxon>Hypocreales</taxon>
        <taxon>Bionectriaceae</taxon>
        <taxon>Geosmithia</taxon>
    </lineage>
</organism>
<reference evidence="1" key="1">
    <citation type="submission" date="2020-03" db="EMBL/GenBank/DDBJ databases">
        <title>Site-based positive gene gene selection in Geosmithia morbida across the United States reveals a broad range of putative effectors and factors for local host and environmental adapation.</title>
        <authorList>
            <person name="Onufrak A."/>
            <person name="Murdoch R.W."/>
            <person name="Gazis R."/>
            <person name="Huff M."/>
            <person name="Staton M."/>
            <person name="Klingeman W."/>
            <person name="Hadziabdic D."/>
        </authorList>
    </citation>
    <scope>NUCLEOTIDE SEQUENCE</scope>
    <source>
        <strain evidence="1">1262</strain>
    </source>
</reference>
<dbReference type="EMBL" id="JAANYQ010000003">
    <property type="protein sequence ID" value="KAF4124855.1"/>
    <property type="molecule type" value="Genomic_DNA"/>
</dbReference>
<dbReference type="GeneID" id="55969922"/>